<accession>A0A2G8RAY1</accession>
<feature type="signal peptide" evidence="1">
    <location>
        <begin position="1"/>
        <end position="27"/>
    </location>
</feature>
<dbReference type="PANTHER" id="PTHR30469:SF36">
    <property type="entry name" value="BLL3903 PROTEIN"/>
    <property type="match status" value="1"/>
</dbReference>
<dbReference type="GO" id="GO:1990281">
    <property type="term" value="C:efflux pump complex"/>
    <property type="evidence" value="ECO:0007669"/>
    <property type="project" value="TreeGrafter"/>
</dbReference>
<name>A0A2G8RAY1_9RHOB</name>
<feature type="chain" id="PRO_5013970355" evidence="1">
    <location>
        <begin position="28"/>
        <end position="149"/>
    </location>
</feature>
<dbReference type="Gene3D" id="1.10.287.470">
    <property type="entry name" value="Helix hairpin bin"/>
    <property type="match status" value="1"/>
</dbReference>
<dbReference type="SUPFAM" id="SSF111369">
    <property type="entry name" value="HlyD-like secretion proteins"/>
    <property type="match status" value="1"/>
</dbReference>
<reference evidence="2 3" key="1">
    <citation type="submission" date="2013-09" db="EMBL/GenBank/DDBJ databases">
        <title>Genome sequencing of Phaeobacter antarcticus sp. nov. SM1211.</title>
        <authorList>
            <person name="Zhang X.-Y."/>
            <person name="Liu C."/>
            <person name="Chen X.-L."/>
            <person name="Xie B.-B."/>
            <person name="Qin Q.-L."/>
            <person name="Rong J.-C."/>
            <person name="Zhang Y.-Z."/>
        </authorList>
    </citation>
    <scope>NUCLEOTIDE SEQUENCE [LARGE SCALE GENOMIC DNA]</scope>
    <source>
        <strain evidence="2 3">SM1211</strain>
    </source>
</reference>
<dbReference type="AlphaFoldDB" id="A0A2G8RAY1"/>
<comment type="caution">
    <text evidence="2">The sequence shown here is derived from an EMBL/GenBank/DDBJ whole genome shotgun (WGS) entry which is preliminary data.</text>
</comment>
<gene>
    <name evidence="2" type="ORF">P775_19325</name>
</gene>
<dbReference type="GO" id="GO:0015562">
    <property type="term" value="F:efflux transmembrane transporter activity"/>
    <property type="evidence" value="ECO:0007669"/>
    <property type="project" value="TreeGrafter"/>
</dbReference>
<sequence>MKRFHLPAFWTALTAALFTMAMHPAHAQGMPDASTGPVDVGVTTAEIQTVPYIFTPPGRAVAFQDANIHPTDLRTVERIDYDLDAQVATGDLTFTLQSERYAAATSAEAEKKGAEDALSWAQQKVDRYRNLVGSGVTQADLDAAEAYLL</sequence>
<dbReference type="EMBL" id="AWWI01000121">
    <property type="protein sequence ID" value="PIL18725.1"/>
    <property type="molecule type" value="Genomic_DNA"/>
</dbReference>
<protein>
    <submittedName>
        <fullName evidence="2">Uncharacterized protein</fullName>
    </submittedName>
</protein>
<keyword evidence="1" id="KW-0732">Signal</keyword>
<dbReference type="Gene3D" id="2.40.50.100">
    <property type="match status" value="1"/>
</dbReference>
<evidence type="ECO:0000256" key="1">
    <source>
        <dbReference type="SAM" id="SignalP"/>
    </source>
</evidence>
<keyword evidence="3" id="KW-1185">Reference proteome</keyword>
<proteinExistence type="predicted"/>
<dbReference type="RefSeq" id="WP_099912356.1">
    <property type="nucleotide sequence ID" value="NZ_AWWI01000121.1"/>
</dbReference>
<dbReference type="Proteomes" id="UP000231259">
    <property type="component" value="Unassembled WGS sequence"/>
</dbReference>
<organism evidence="2 3">
    <name type="scientific">Puniceibacterium antarcticum</name>
    <dbReference type="NCBI Taxonomy" id="1206336"/>
    <lineage>
        <taxon>Bacteria</taxon>
        <taxon>Pseudomonadati</taxon>
        <taxon>Pseudomonadota</taxon>
        <taxon>Alphaproteobacteria</taxon>
        <taxon>Rhodobacterales</taxon>
        <taxon>Paracoccaceae</taxon>
        <taxon>Puniceibacterium</taxon>
    </lineage>
</organism>
<dbReference type="PANTHER" id="PTHR30469">
    <property type="entry name" value="MULTIDRUG RESISTANCE PROTEIN MDTA"/>
    <property type="match status" value="1"/>
</dbReference>
<evidence type="ECO:0000313" key="2">
    <source>
        <dbReference type="EMBL" id="PIL18725.1"/>
    </source>
</evidence>
<evidence type="ECO:0000313" key="3">
    <source>
        <dbReference type="Proteomes" id="UP000231259"/>
    </source>
</evidence>